<dbReference type="InterPro" id="IPR011527">
    <property type="entry name" value="ABC1_TM_dom"/>
</dbReference>
<keyword evidence="12" id="KW-0406">Ion transport</keyword>
<evidence type="ECO:0000256" key="1">
    <source>
        <dbReference type="ARBA" id="ARBA00004448"/>
    </source>
</evidence>
<dbReference type="FunFam" id="1.20.1560.10:FF:000016">
    <property type="entry name" value="ATP-binding cassette sub-family B member 8, mitochondrial"/>
    <property type="match status" value="1"/>
</dbReference>
<feature type="transmembrane region" description="Helical" evidence="19">
    <location>
        <begin position="211"/>
        <end position="236"/>
    </location>
</feature>
<sequence length="867" mass="89448">MAAPAAARAAAGSGVPGRAPSSAAGSGAGSAVRGRPRGAAAVLGPGIGGVGARSLGRARGGGARPVRVGAGAGPGPRCWAPPALSRPAPAPRRPEPPPEPPPPGAAMPLPVLLLRAAGAWTRLRPPSVPGRSFRYGGRLGLAVPPRPPPAPPAPRSRLLLVGSASGCVLLGLLRTAARCQEATTVPAVPAVPPAAAEPPEPPPETPFDWPLFWTFLRLQLLALSAAVVLALGAALLNVRIPVLLGQLVDVVARCARGHVATYLREVRRPALRLLAVYCLQGLLTFGYIALLARVGERVAGNMRKALFSALLRQEVAFFDATRTGQLVTRLTADIQEFKSSFKLAVSQGLRSGTQTAGCFVSLYLLSPKLTGLLLVALPALVGAGAFIGAFLRGLSRQAQEQVAKATVVADEALGNVRTVRAFAMEEQQAGLFCAEVDRAGCLSEQLGLGIAAFQGLSNLVLNGIVLGTIFVGGSLMAGDQLSPGDLMSFLVASQTVQRSLASISVLMGQVVRGLSAGARVLELLRLEPLVPLQGGATIPAHSLLGRISFNHVFFSYPTRPGYPVLQDFSLTLPPCHTVAIVGPSGGGKSTVAALLERFYEPTAGTITLDGHDIAGLDPSWLRGQVIGFISQEPVLFGTTIMENIRFGKPGASDAEVYEAARLADADGFIRSFPEGYNTVVGERGTALSGGQKQRIAIARALLKDPAVLILDEATSALDAQAERAVQAALERAAAGRTVLLIAHRLSTIRGAHLIAVLARGRVAEVRRAQGGRGPAGDTRVRPAGDTIGCPPVSAGGDPRGAAAAGGSLRRAHPTADEGGVLRGPRAAPPPNKAALPGGPGCALWRVLRWVLRAAGGRPWLREGASDV</sequence>
<keyword evidence="3" id="KW-0813">Transport</keyword>
<name>A0A8C5J1L6_JUNHY</name>
<feature type="domain" description="ABC transmembrane type-1" evidence="21">
    <location>
        <begin position="225"/>
        <end position="512"/>
    </location>
</feature>
<evidence type="ECO:0000256" key="12">
    <source>
        <dbReference type="ARBA" id="ARBA00023065"/>
    </source>
</evidence>
<evidence type="ECO:0000256" key="18">
    <source>
        <dbReference type="SAM" id="MobiDB-lite"/>
    </source>
</evidence>
<evidence type="ECO:0000256" key="17">
    <source>
        <dbReference type="ARBA" id="ARBA00042968"/>
    </source>
</evidence>
<accession>A0A8C5J1L6</accession>
<evidence type="ECO:0000256" key="11">
    <source>
        <dbReference type="ARBA" id="ARBA00022989"/>
    </source>
</evidence>
<keyword evidence="23" id="KW-1185">Reference proteome</keyword>
<dbReference type="GO" id="GO:0006813">
    <property type="term" value="P:potassium ion transport"/>
    <property type="evidence" value="ECO:0007669"/>
    <property type="project" value="UniProtKB-KW"/>
</dbReference>
<reference evidence="22" key="2">
    <citation type="submission" date="2025-09" db="UniProtKB">
        <authorList>
            <consortium name="Ensembl"/>
        </authorList>
    </citation>
    <scope>IDENTIFICATION</scope>
</reference>
<protein>
    <recommendedName>
        <fullName evidence="15">Mitochondrial potassium channel ATP-binding subunit</fullName>
    </recommendedName>
    <alternativeName>
        <fullName evidence="17">ATP-binding cassette sub-family B member 8, mitochondrial</fullName>
    </alternativeName>
    <alternativeName>
        <fullName evidence="16">Mitochondrial sulfonylurea-receptor</fullName>
    </alternativeName>
</protein>
<evidence type="ECO:0000256" key="14">
    <source>
        <dbReference type="ARBA" id="ARBA00023136"/>
    </source>
</evidence>
<organism evidence="22 23">
    <name type="scientific">Junco hyemalis</name>
    <name type="common">Dark-eyed junco</name>
    <dbReference type="NCBI Taxonomy" id="40217"/>
    <lineage>
        <taxon>Eukaryota</taxon>
        <taxon>Metazoa</taxon>
        <taxon>Chordata</taxon>
        <taxon>Craniata</taxon>
        <taxon>Vertebrata</taxon>
        <taxon>Euteleostomi</taxon>
        <taxon>Archelosauria</taxon>
        <taxon>Archosauria</taxon>
        <taxon>Dinosauria</taxon>
        <taxon>Saurischia</taxon>
        <taxon>Theropoda</taxon>
        <taxon>Coelurosauria</taxon>
        <taxon>Aves</taxon>
        <taxon>Neognathae</taxon>
        <taxon>Neoaves</taxon>
        <taxon>Telluraves</taxon>
        <taxon>Australaves</taxon>
        <taxon>Passeriformes</taxon>
        <taxon>Passerellidae</taxon>
        <taxon>Junco</taxon>
    </lineage>
</organism>
<keyword evidence="8" id="KW-0067">ATP-binding</keyword>
<dbReference type="GO" id="GO:0016887">
    <property type="term" value="F:ATP hydrolysis activity"/>
    <property type="evidence" value="ECO:0007669"/>
    <property type="project" value="InterPro"/>
</dbReference>
<evidence type="ECO:0000256" key="10">
    <source>
        <dbReference type="ARBA" id="ARBA00022958"/>
    </source>
</evidence>
<evidence type="ECO:0000313" key="23">
    <source>
        <dbReference type="Proteomes" id="UP000694408"/>
    </source>
</evidence>
<keyword evidence="13" id="KW-0496">Mitochondrion</keyword>
<comment type="subcellular location">
    <subcellularLocation>
        <location evidence="1">Mitochondrion inner membrane</location>
        <topology evidence="1">Multi-pass membrane protein</topology>
    </subcellularLocation>
</comment>
<evidence type="ECO:0000256" key="4">
    <source>
        <dbReference type="ARBA" id="ARBA00022538"/>
    </source>
</evidence>
<evidence type="ECO:0000256" key="19">
    <source>
        <dbReference type="SAM" id="Phobius"/>
    </source>
</evidence>
<evidence type="ECO:0000256" key="2">
    <source>
        <dbReference type="ARBA" id="ARBA00007577"/>
    </source>
</evidence>
<dbReference type="PANTHER" id="PTHR43394:SF17">
    <property type="entry name" value="MITOCHONDRIAL POTASSIUM CHANNEL ATP-BINDING SUBUNIT"/>
    <property type="match status" value="1"/>
</dbReference>
<keyword evidence="5 19" id="KW-0812">Transmembrane</keyword>
<feature type="region of interest" description="Disordered" evidence="18">
    <location>
        <begin position="1"/>
        <end position="108"/>
    </location>
</feature>
<dbReference type="PROSITE" id="PS00211">
    <property type="entry name" value="ABC_TRANSPORTER_1"/>
    <property type="match status" value="1"/>
</dbReference>
<feature type="compositionally biased region" description="Low complexity" evidence="18">
    <location>
        <begin position="794"/>
        <end position="808"/>
    </location>
</feature>
<dbReference type="Gene3D" id="3.40.50.300">
    <property type="entry name" value="P-loop containing nucleotide triphosphate hydrolases"/>
    <property type="match status" value="1"/>
</dbReference>
<evidence type="ECO:0000259" key="20">
    <source>
        <dbReference type="PROSITE" id="PS50893"/>
    </source>
</evidence>
<dbReference type="PROSITE" id="PS50893">
    <property type="entry name" value="ABC_TRANSPORTER_2"/>
    <property type="match status" value="1"/>
</dbReference>
<dbReference type="Gene3D" id="1.20.1560.10">
    <property type="entry name" value="ABC transporter type 1, transmembrane domain"/>
    <property type="match status" value="1"/>
</dbReference>
<dbReference type="PANTHER" id="PTHR43394">
    <property type="entry name" value="ATP-DEPENDENT PERMEASE MDL1, MITOCHONDRIAL"/>
    <property type="match status" value="1"/>
</dbReference>
<feature type="transmembrane region" description="Helical" evidence="19">
    <location>
        <begin position="459"/>
        <end position="478"/>
    </location>
</feature>
<dbReference type="SUPFAM" id="SSF52540">
    <property type="entry name" value="P-loop containing nucleoside triphosphate hydrolases"/>
    <property type="match status" value="1"/>
</dbReference>
<keyword evidence="14 19" id="KW-0472">Membrane</keyword>
<keyword evidence="11 19" id="KW-1133">Transmembrane helix</keyword>
<dbReference type="GO" id="GO:0005743">
    <property type="term" value="C:mitochondrial inner membrane"/>
    <property type="evidence" value="ECO:0007669"/>
    <property type="project" value="UniProtKB-SubCell"/>
</dbReference>
<feature type="domain" description="ABC transporter" evidence="20">
    <location>
        <begin position="547"/>
        <end position="784"/>
    </location>
</feature>
<keyword evidence="4" id="KW-0633">Potassium transport</keyword>
<feature type="compositionally biased region" description="Low complexity" evidence="18">
    <location>
        <begin position="1"/>
        <end position="44"/>
    </location>
</feature>
<evidence type="ECO:0000256" key="9">
    <source>
        <dbReference type="ARBA" id="ARBA00022946"/>
    </source>
</evidence>
<dbReference type="Proteomes" id="UP000694408">
    <property type="component" value="Unplaced"/>
</dbReference>
<evidence type="ECO:0000259" key="21">
    <source>
        <dbReference type="PROSITE" id="PS50929"/>
    </source>
</evidence>
<dbReference type="CDD" id="cd18574">
    <property type="entry name" value="ABC_6TM_ABCB8_like"/>
    <property type="match status" value="1"/>
</dbReference>
<evidence type="ECO:0000256" key="7">
    <source>
        <dbReference type="ARBA" id="ARBA00022792"/>
    </source>
</evidence>
<dbReference type="InterPro" id="IPR017871">
    <property type="entry name" value="ABC_transporter-like_CS"/>
</dbReference>
<feature type="region of interest" description="Disordered" evidence="18">
    <location>
        <begin position="789"/>
        <end position="835"/>
    </location>
</feature>
<evidence type="ECO:0000256" key="16">
    <source>
        <dbReference type="ARBA" id="ARBA00041416"/>
    </source>
</evidence>
<dbReference type="GO" id="GO:0005524">
    <property type="term" value="F:ATP binding"/>
    <property type="evidence" value="ECO:0007669"/>
    <property type="project" value="UniProtKB-KW"/>
</dbReference>
<dbReference type="Pfam" id="PF00664">
    <property type="entry name" value="ABC_membrane"/>
    <property type="match status" value="1"/>
</dbReference>
<dbReference type="GO" id="GO:0090374">
    <property type="term" value="P:oligopeptide export from mitochondrion"/>
    <property type="evidence" value="ECO:0007669"/>
    <property type="project" value="TreeGrafter"/>
</dbReference>
<dbReference type="Ensembl" id="ENSJHYT00000013663.1">
    <property type="protein sequence ID" value="ENSJHYP00000011288.1"/>
    <property type="gene ID" value="ENSJHYG00000008842.1"/>
</dbReference>
<reference evidence="22" key="1">
    <citation type="submission" date="2025-08" db="UniProtKB">
        <authorList>
            <consortium name="Ensembl"/>
        </authorList>
    </citation>
    <scope>IDENTIFICATION</scope>
</reference>
<evidence type="ECO:0000256" key="6">
    <source>
        <dbReference type="ARBA" id="ARBA00022741"/>
    </source>
</evidence>
<dbReference type="InterPro" id="IPR027417">
    <property type="entry name" value="P-loop_NTPase"/>
</dbReference>
<dbReference type="InterPro" id="IPR039421">
    <property type="entry name" value="Type_1_exporter"/>
</dbReference>
<keyword evidence="6" id="KW-0547">Nucleotide-binding</keyword>
<proteinExistence type="inferred from homology"/>
<keyword evidence="9" id="KW-0809">Transit peptide</keyword>
<dbReference type="Pfam" id="PF00005">
    <property type="entry name" value="ABC_tran"/>
    <property type="match status" value="1"/>
</dbReference>
<dbReference type="InterPro" id="IPR003439">
    <property type="entry name" value="ABC_transporter-like_ATP-bd"/>
</dbReference>
<evidence type="ECO:0000256" key="13">
    <source>
        <dbReference type="ARBA" id="ARBA00023128"/>
    </source>
</evidence>
<dbReference type="SMART" id="SM00382">
    <property type="entry name" value="AAA"/>
    <property type="match status" value="1"/>
</dbReference>
<dbReference type="PROSITE" id="PS50929">
    <property type="entry name" value="ABC_TM1F"/>
    <property type="match status" value="1"/>
</dbReference>
<dbReference type="InterPro" id="IPR036640">
    <property type="entry name" value="ABC1_TM_sf"/>
</dbReference>
<evidence type="ECO:0000256" key="3">
    <source>
        <dbReference type="ARBA" id="ARBA00022448"/>
    </source>
</evidence>
<dbReference type="InterPro" id="IPR003593">
    <property type="entry name" value="AAA+_ATPase"/>
</dbReference>
<dbReference type="FunFam" id="3.40.50.300:FF:000403">
    <property type="entry name" value="ATP-binding cassette sub-family B member 8, mitochondrial"/>
    <property type="match status" value="1"/>
</dbReference>
<dbReference type="CDD" id="cd03249">
    <property type="entry name" value="ABC_MTABC3_MDL1_MDL2"/>
    <property type="match status" value="1"/>
</dbReference>
<feature type="compositionally biased region" description="Low complexity" evidence="18">
    <location>
        <begin position="64"/>
        <end position="87"/>
    </location>
</feature>
<dbReference type="GO" id="GO:0015421">
    <property type="term" value="F:ABC-type oligopeptide transporter activity"/>
    <property type="evidence" value="ECO:0007669"/>
    <property type="project" value="TreeGrafter"/>
</dbReference>
<keyword evidence="10" id="KW-0630">Potassium</keyword>
<evidence type="ECO:0000256" key="5">
    <source>
        <dbReference type="ARBA" id="ARBA00022692"/>
    </source>
</evidence>
<feature type="transmembrane region" description="Helical" evidence="19">
    <location>
        <begin position="369"/>
        <end position="391"/>
    </location>
</feature>
<keyword evidence="7" id="KW-0999">Mitochondrion inner membrane</keyword>
<evidence type="ECO:0000313" key="22">
    <source>
        <dbReference type="Ensembl" id="ENSJHYP00000011288.1"/>
    </source>
</evidence>
<dbReference type="AlphaFoldDB" id="A0A8C5J1L6"/>
<comment type="similarity">
    <text evidence="2">Belongs to the ABC transporter superfamily. ABCB family. Multidrug resistance exporter (TC 3.A.1.201) subfamily.</text>
</comment>
<evidence type="ECO:0000256" key="8">
    <source>
        <dbReference type="ARBA" id="ARBA00022840"/>
    </source>
</evidence>
<dbReference type="SUPFAM" id="SSF90123">
    <property type="entry name" value="ABC transporter transmembrane region"/>
    <property type="match status" value="1"/>
</dbReference>
<evidence type="ECO:0000256" key="15">
    <source>
        <dbReference type="ARBA" id="ARBA00040439"/>
    </source>
</evidence>
<feature type="transmembrane region" description="Helical" evidence="19">
    <location>
        <begin position="273"/>
        <end position="292"/>
    </location>
</feature>